<name>A0A090ED57_MESPL</name>
<evidence type="ECO:0000313" key="2">
    <source>
        <dbReference type="Proteomes" id="UP000045285"/>
    </source>
</evidence>
<dbReference type="Gene3D" id="3.30.70.1520">
    <property type="entry name" value="Heterotetrameric sarcosine oxidase"/>
    <property type="match status" value="1"/>
</dbReference>
<dbReference type="Pfam" id="PF04268">
    <property type="entry name" value="SoxG"/>
    <property type="match status" value="1"/>
</dbReference>
<dbReference type="GO" id="GO:1901053">
    <property type="term" value="P:sarcosine catabolic process"/>
    <property type="evidence" value="ECO:0007669"/>
    <property type="project" value="InterPro"/>
</dbReference>
<dbReference type="NCBIfam" id="TIGR01375">
    <property type="entry name" value="soxG"/>
    <property type="match status" value="1"/>
</dbReference>
<dbReference type="AlphaFoldDB" id="A0A090ED57"/>
<dbReference type="Gene3D" id="3.30.1360.120">
    <property type="entry name" value="Probable tRNA modification gtpase trme, domain 1"/>
    <property type="match status" value="1"/>
</dbReference>
<dbReference type="Proteomes" id="UP000045285">
    <property type="component" value="Unassembled WGS sequence"/>
</dbReference>
<evidence type="ECO:0008006" key="3">
    <source>
        <dbReference type="Google" id="ProtNLM"/>
    </source>
</evidence>
<reference evidence="2" key="1">
    <citation type="submission" date="2014-08" db="EMBL/GenBank/DDBJ databases">
        <authorList>
            <person name="Moulin L."/>
        </authorList>
    </citation>
    <scope>NUCLEOTIDE SEQUENCE [LARGE SCALE GENOMIC DNA]</scope>
</reference>
<dbReference type="EMBL" id="CCMZ01000075">
    <property type="protein sequence ID" value="CDX28147.1"/>
    <property type="molecule type" value="Genomic_DNA"/>
</dbReference>
<dbReference type="InterPro" id="IPR006280">
    <property type="entry name" value="SoxG_het"/>
</dbReference>
<dbReference type="STRING" id="69974.MPLDJ20_60574"/>
<dbReference type="InterPro" id="IPR027266">
    <property type="entry name" value="TrmE/GcvT-like"/>
</dbReference>
<dbReference type="GO" id="GO:0008115">
    <property type="term" value="F:sarcosine oxidase activity"/>
    <property type="evidence" value="ECO:0007669"/>
    <property type="project" value="InterPro"/>
</dbReference>
<gene>
    <name evidence="1" type="ORF">MPL3356_80069</name>
</gene>
<protein>
    <recommendedName>
        <fullName evidence="3">Sarcosine oxidase subunit gamma family protein</fullName>
    </recommendedName>
</protein>
<accession>A0A090ED57</accession>
<keyword evidence="2" id="KW-1185">Reference proteome</keyword>
<dbReference type="SUPFAM" id="SSF103025">
    <property type="entry name" value="Folate-binding domain"/>
    <property type="match status" value="1"/>
</dbReference>
<sequence length="194" mass="19858">MAKAAAKTKAAAASASVERRPALAGRTLSAPGVTVEMLPPAERVSLRAPQASLAALSKALGLTLPAKPKTSATKEGRTALWLGPDEWLIIDEAGNDPLADCAKVTALHSAVGISHRNVGISVAGPAAAVTVNSGCPQDLSLEAFPVGAASRTILGKSEIVLLRTAADAFRVECWRSFSDYVFTLLSEAAGDAAN</sequence>
<dbReference type="InterPro" id="IPR007375">
    <property type="entry name" value="SoxG"/>
</dbReference>
<organism evidence="1 2">
    <name type="scientific">Mesorhizobium plurifarium</name>
    <dbReference type="NCBI Taxonomy" id="69974"/>
    <lineage>
        <taxon>Bacteria</taxon>
        <taxon>Pseudomonadati</taxon>
        <taxon>Pseudomonadota</taxon>
        <taxon>Alphaproteobacteria</taxon>
        <taxon>Hyphomicrobiales</taxon>
        <taxon>Phyllobacteriaceae</taxon>
        <taxon>Mesorhizobium</taxon>
    </lineage>
</organism>
<evidence type="ECO:0000313" key="1">
    <source>
        <dbReference type="EMBL" id="CDX28147.1"/>
    </source>
</evidence>
<proteinExistence type="predicted"/>